<gene>
    <name evidence="1" type="ORF">FZC76_01180</name>
</gene>
<dbReference type="EMBL" id="VTEV01000001">
    <property type="protein sequence ID" value="TYS70534.1"/>
    <property type="molecule type" value="Genomic_DNA"/>
</dbReference>
<accession>A0A5D4T8U9</accession>
<name>A0A5D4T8U9_9BACI</name>
<proteinExistence type="predicted"/>
<evidence type="ECO:0000313" key="1">
    <source>
        <dbReference type="EMBL" id="TYS70534.1"/>
    </source>
</evidence>
<evidence type="ECO:0000313" key="2">
    <source>
        <dbReference type="Proteomes" id="UP000322524"/>
    </source>
</evidence>
<dbReference type="Proteomes" id="UP000322524">
    <property type="component" value="Unassembled WGS sequence"/>
</dbReference>
<dbReference type="AlphaFoldDB" id="A0A5D4T8U9"/>
<comment type="caution">
    <text evidence="1">The sequence shown here is derived from an EMBL/GenBank/DDBJ whole genome shotgun (WGS) entry which is preliminary data.</text>
</comment>
<organism evidence="1 2">
    <name type="scientific">Sutcliffiella horikoshii</name>
    <dbReference type="NCBI Taxonomy" id="79883"/>
    <lineage>
        <taxon>Bacteria</taxon>
        <taxon>Bacillati</taxon>
        <taxon>Bacillota</taxon>
        <taxon>Bacilli</taxon>
        <taxon>Bacillales</taxon>
        <taxon>Bacillaceae</taxon>
        <taxon>Sutcliffiella</taxon>
    </lineage>
</organism>
<reference evidence="1 2" key="1">
    <citation type="submission" date="2019-08" db="EMBL/GenBank/DDBJ databases">
        <title>Bacillus genomes from the desert of Cuatro Cienegas, Coahuila.</title>
        <authorList>
            <person name="Olmedo-Alvarez G."/>
        </authorList>
    </citation>
    <scope>NUCLEOTIDE SEQUENCE [LARGE SCALE GENOMIC DNA]</scope>
    <source>
        <strain evidence="1 2">CH28_1T</strain>
    </source>
</reference>
<sequence>MSRLNWVGQNTQNFGHFGNDLDKGSDNLVWSFGQEFTVFGHLKNWFGQLLKNFGQLYKIFGQLRQIFGQEYKNFGHFKSGHS</sequence>
<protein>
    <submittedName>
        <fullName evidence="1">Uncharacterized protein</fullName>
    </submittedName>
</protein>